<dbReference type="AlphaFoldDB" id="A0A835DBM1"/>
<dbReference type="Pfam" id="PF01535">
    <property type="entry name" value="PPR"/>
    <property type="match status" value="2"/>
</dbReference>
<feature type="repeat" description="PPR" evidence="3">
    <location>
        <begin position="377"/>
        <end position="411"/>
    </location>
</feature>
<feature type="repeat" description="PPR" evidence="3">
    <location>
        <begin position="74"/>
        <end position="108"/>
    </location>
</feature>
<proteinExistence type="inferred from homology"/>
<feature type="repeat" description="PPR" evidence="3">
    <location>
        <begin position="144"/>
        <end position="174"/>
    </location>
</feature>
<feature type="repeat" description="PPR" evidence="3">
    <location>
        <begin position="245"/>
        <end position="275"/>
    </location>
</feature>
<dbReference type="FunFam" id="1.25.40.10:FF:000344">
    <property type="entry name" value="Pentatricopeptide repeat-containing protein"/>
    <property type="match status" value="1"/>
</dbReference>
<dbReference type="NCBIfam" id="TIGR00756">
    <property type="entry name" value="PPR"/>
    <property type="match status" value="5"/>
</dbReference>
<gene>
    <name evidence="6" type="ORF">HHK36_018784</name>
</gene>
<dbReference type="Gene3D" id="1.25.40.10">
    <property type="entry name" value="Tetratricopeptide repeat domain"/>
    <property type="match status" value="4"/>
</dbReference>
<dbReference type="InterPro" id="IPR011990">
    <property type="entry name" value="TPR-like_helical_dom_sf"/>
</dbReference>
<evidence type="ECO:0000259" key="4">
    <source>
        <dbReference type="Pfam" id="PF14432"/>
    </source>
</evidence>
<feature type="domain" description="DUF6598" evidence="5">
    <location>
        <begin position="666"/>
        <end position="786"/>
    </location>
</feature>
<dbReference type="Proteomes" id="UP000655225">
    <property type="component" value="Unassembled WGS sequence"/>
</dbReference>
<organism evidence="6 7">
    <name type="scientific">Tetracentron sinense</name>
    <name type="common">Spur-leaf</name>
    <dbReference type="NCBI Taxonomy" id="13715"/>
    <lineage>
        <taxon>Eukaryota</taxon>
        <taxon>Viridiplantae</taxon>
        <taxon>Streptophyta</taxon>
        <taxon>Embryophyta</taxon>
        <taxon>Tracheophyta</taxon>
        <taxon>Spermatophyta</taxon>
        <taxon>Magnoliopsida</taxon>
        <taxon>Trochodendrales</taxon>
        <taxon>Trochodendraceae</taxon>
        <taxon>Tetracentron</taxon>
    </lineage>
</organism>
<keyword evidence="7" id="KW-1185">Reference proteome</keyword>
<dbReference type="Pfam" id="PF20431">
    <property type="entry name" value="E_motif"/>
    <property type="match status" value="1"/>
</dbReference>
<protein>
    <recommendedName>
        <fullName evidence="8">DYW domain-containing protein</fullName>
    </recommendedName>
</protein>
<dbReference type="Pfam" id="PF14432">
    <property type="entry name" value="DYW_deaminase"/>
    <property type="match status" value="1"/>
</dbReference>
<dbReference type="PANTHER" id="PTHR47926">
    <property type="entry name" value="PENTATRICOPEPTIDE REPEAT-CONTAINING PROTEIN"/>
    <property type="match status" value="1"/>
</dbReference>
<dbReference type="FunFam" id="1.25.40.10:FF:002148">
    <property type="entry name" value="Pentatricopeptide repeat-containing protein At2g29760, chloroplastic"/>
    <property type="match status" value="1"/>
</dbReference>
<feature type="repeat" description="PPR" evidence="3">
    <location>
        <begin position="276"/>
        <end position="310"/>
    </location>
</feature>
<dbReference type="EMBL" id="JABCRI010000013">
    <property type="protein sequence ID" value="KAF8394847.1"/>
    <property type="molecule type" value="Genomic_DNA"/>
</dbReference>
<dbReference type="InterPro" id="IPR046960">
    <property type="entry name" value="PPR_At4g14850-like_plant"/>
</dbReference>
<evidence type="ECO:0000313" key="6">
    <source>
        <dbReference type="EMBL" id="KAF8394847.1"/>
    </source>
</evidence>
<dbReference type="GO" id="GO:0003723">
    <property type="term" value="F:RNA binding"/>
    <property type="evidence" value="ECO:0007669"/>
    <property type="project" value="InterPro"/>
</dbReference>
<dbReference type="Pfam" id="PF13041">
    <property type="entry name" value="PPR_2"/>
    <property type="match status" value="3"/>
</dbReference>
<evidence type="ECO:0000256" key="3">
    <source>
        <dbReference type="PROSITE-ProRule" id="PRU00708"/>
    </source>
</evidence>
<name>A0A835DBM1_TETSI</name>
<evidence type="ECO:0000313" key="7">
    <source>
        <dbReference type="Proteomes" id="UP000655225"/>
    </source>
</evidence>
<dbReference type="PANTHER" id="PTHR47926:SF446">
    <property type="entry name" value="PENTACOTRIPEPTIDE-REPEAT REGION OF PRORP DOMAIN-CONTAINING PROTEIN"/>
    <property type="match status" value="1"/>
</dbReference>
<dbReference type="OrthoDB" id="185373at2759"/>
<dbReference type="InterPro" id="IPR002885">
    <property type="entry name" value="PPR_rpt"/>
</dbReference>
<feature type="domain" description="DYW" evidence="4">
    <location>
        <begin position="592"/>
        <end position="658"/>
    </location>
</feature>
<keyword evidence="2" id="KW-0677">Repeat</keyword>
<reference evidence="6 7" key="1">
    <citation type="submission" date="2020-04" db="EMBL/GenBank/DDBJ databases">
        <title>Plant Genome Project.</title>
        <authorList>
            <person name="Zhang R.-G."/>
        </authorList>
    </citation>
    <scope>NUCLEOTIDE SEQUENCE [LARGE SCALE GENOMIC DNA]</scope>
    <source>
        <strain evidence="6">YNK0</strain>
        <tissue evidence="6">Leaf</tissue>
    </source>
</reference>
<comment type="similarity">
    <text evidence="1">Belongs to the PPR family. PCMP-H subfamily.</text>
</comment>
<dbReference type="GO" id="GO:0009451">
    <property type="term" value="P:RNA modification"/>
    <property type="evidence" value="ECO:0007669"/>
    <property type="project" value="InterPro"/>
</dbReference>
<dbReference type="FunFam" id="1.25.40.10:FF:000470">
    <property type="entry name" value="Pentatricopeptide repeat-containing protein At5g66520"/>
    <property type="match status" value="1"/>
</dbReference>
<dbReference type="PROSITE" id="PS51375">
    <property type="entry name" value="PPR"/>
    <property type="match status" value="6"/>
</dbReference>
<evidence type="ECO:0000259" key="5">
    <source>
        <dbReference type="Pfam" id="PF20241"/>
    </source>
</evidence>
<evidence type="ECO:0000256" key="2">
    <source>
        <dbReference type="ARBA" id="ARBA00022737"/>
    </source>
</evidence>
<comment type="caution">
    <text evidence="6">The sequence shown here is derived from an EMBL/GenBank/DDBJ whole genome shotgun (WGS) entry which is preliminary data.</text>
</comment>
<accession>A0A835DBM1</accession>
<evidence type="ECO:0008006" key="8">
    <source>
        <dbReference type="Google" id="ProtNLM"/>
    </source>
</evidence>
<dbReference type="InterPro" id="IPR046533">
    <property type="entry name" value="DUF6598"/>
</dbReference>
<dbReference type="InterPro" id="IPR046848">
    <property type="entry name" value="E_motif"/>
</dbReference>
<dbReference type="InterPro" id="IPR032867">
    <property type="entry name" value="DYW_dom"/>
</dbReference>
<sequence length="795" mass="89311">MTISINPSSKALEIRKRLFRGCNSIKQLKHVHAQLIRLGFHQDSFLVNMILRLSLEAGNTDYARLVFDESREPNIFLWNTMIRGFVSNDCLYEAIEFYGLMRREGLFPNNFTLPFVLKACARRLDLQLGVKIHTHVVKGGFDYDVFVQTSLLCLYAKCGCLEDAQKLFDDMPEKNVVSWTAIISGYIGVAQFQEAVEMFRRLLEMDLRPDSFTLVRVLSACSQLRDIRNGEWIHRCIEEMGMGRNVFVATSLVDMYAKCGSMESARSVFDGMPEKDIVSWSVMIGGYTSNGLPKEAVDLFFQMQRENVEPDCFTMVGILSACARLGALELGDWVSSLIDKNEFLFNPVMGTALIDMYAKCGSMTRAWIIFKDMKERDIVVLNAIISGLAMNGHVKAAFGLFGQMEKMGFRPDGNTFIGLLCGCTHAGLVEDGRRYFYSISSVYSLTPRIEHYGCFVDLLSRSGFLNEASQLIKDMPVEANAVVWGALLGGCRIHRETQLAEHVLKRLIELEPWNSGNYVLLSNIYSVSGRWDDAAYLRSIMNEKGIQKTPGCSWIEVNGIVHEFRVGEQSHPLCEKIYMKLEELAKQLKEVGYVPTTEFVLFDIEEEEKEHSLGCHSEKLAIAFGLISIAPKDVIRVVKNLRICGDCHTAIKLISKITGGIKGENDPCSMEMNYMVSSDAAQATVKVTLIIGDGEDSAARVYGMITARSSNFLDESVLFQKALNEHVEVRSGQLIPLSRSVVSVPLDSFLVVQADLLGVNAKGTLRFPVYSSGTYEKRIYSQSWEIRVNVTLYDY</sequence>
<dbReference type="GO" id="GO:0008270">
    <property type="term" value="F:zinc ion binding"/>
    <property type="evidence" value="ECO:0007669"/>
    <property type="project" value="InterPro"/>
</dbReference>
<feature type="repeat" description="PPR" evidence="3">
    <location>
        <begin position="175"/>
        <end position="209"/>
    </location>
</feature>
<dbReference type="OMA" id="WNSGHYV"/>
<dbReference type="Pfam" id="PF20241">
    <property type="entry name" value="DUF6598"/>
    <property type="match status" value="1"/>
</dbReference>
<evidence type="ECO:0000256" key="1">
    <source>
        <dbReference type="ARBA" id="ARBA00006643"/>
    </source>
</evidence>